<dbReference type="EMBL" id="HBUF01484935">
    <property type="protein sequence ID" value="CAG6745139.1"/>
    <property type="molecule type" value="Transcribed_RNA"/>
</dbReference>
<accession>A0A8D9EA98</accession>
<proteinExistence type="predicted"/>
<protein>
    <submittedName>
        <fullName evidence="1">Uncharacterized protein</fullName>
    </submittedName>
</protein>
<dbReference type="AlphaFoldDB" id="A0A8D9EA98"/>
<organism evidence="1">
    <name type="scientific">Cacopsylla melanoneura</name>
    <dbReference type="NCBI Taxonomy" id="428564"/>
    <lineage>
        <taxon>Eukaryota</taxon>
        <taxon>Metazoa</taxon>
        <taxon>Ecdysozoa</taxon>
        <taxon>Arthropoda</taxon>
        <taxon>Hexapoda</taxon>
        <taxon>Insecta</taxon>
        <taxon>Pterygota</taxon>
        <taxon>Neoptera</taxon>
        <taxon>Paraneoptera</taxon>
        <taxon>Hemiptera</taxon>
        <taxon>Sternorrhyncha</taxon>
        <taxon>Psylloidea</taxon>
        <taxon>Psyllidae</taxon>
        <taxon>Psyllinae</taxon>
        <taxon>Cacopsylla</taxon>
    </lineage>
</organism>
<evidence type="ECO:0000313" key="1">
    <source>
        <dbReference type="EMBL" id="CAG6745139.1"/>
    </source>
</evidence>
<reference evidence="1" key="1">
    <citation type="submission" date="2021-05" db="EMBL/GenBank/DDBJ databases">
        <authorList>
            <person name="Alioto T."/>
            <person name="Alioto T."/>
            <person name="Gomez Garrido J."/>
        </authorList>
    </citation>
    <scope>NUCLEOTIDE SEQUENCE</scope>
</reference>
<name>A0A8D9EA98_9HEMI</name>
<sequence>MALAFSSFKRTGTFSLFPSISMNIIRLVNDCSVDESACRTVVHREPGFSPRLKSSISILLASPVLFLLNTIIRASTIFANENHVSTSNSCSIFFTSRFIFFTM</sequence>